<dbReference type="SUPFAM" id="SSF49503">
    <property type="entry name" value="Cupredoxins"/>
    <property type="match status" value="2"/>
</dbReference>
<evidence type="ECO:0000313" key="4">
    <source>
        <dbReference type="Proteomes" id="UP000018144"/>
    </source>
</evidence>
<feature type="region of interest" description="Disordered" evidence="1">
    <location>
        <begin position="409"/>
        <end position="429"/>
    </location>
</feature>
<dbReference type="AlphaFoldDB" id="U4LTR4"/>
<evidence type="ECO:0000313" key="3">
    <source>
        <dbReference type="EMBL" id="CCX31016.1"/>
    </source>
</evidence>
<feature type="compositionally biased region" description="Low complexity" evidence="1">
    <location>
        <begin position="240"/>
        <end position="257"/>
    </location>
</feature>
<dbReference type="InterPro" id="IPR052953">
    <property type="entry name" value="Ser-rich/MCO-related"/>
</dbReference>
<dbReference type="PANTHER" id="PTHR34883">
    <property type="entry name" value="SERINE-RICH PROTEIN, PUTATIVE-RELATED-RELATED"/>
    <property type="match status" value="1"/>
</dbReference>
<dbReference type="Proteomes" id="UP000018144">
    <property type="component" value="Unassembled WGS sequence"/>
</dbReference>
<gene>
    <name evidence="3" type="ORF">PCON_09832</name>
</gene>
<dbReference type="CDD" id="cd00920">
    <property type="entry name" value="Cupredoxin"/>
    <property type="match status" value="2"/>
</dbReference>
<reference evidence="3 4" key="1">
    <citation type="journal article" date="2013" name="PLoS Genet.">
        <title>The genome and development-dependent transcriptomes of Pyronema confluens: a window into fungal evolution.</title>
        <authorList>
            <person name="Traeger S."/>
            <person name="Altegoer F."/>
            <person name="Freitag M."/>
            <person name="Gabaldon T."/>
            <person name="Kempken F."/>
            <person name="Kumar A."/>
            <person name="Marcet-Houben M."/>
            <person name="Poggeler S."/>
            <person name="Stajich J.E."/>
            <person name="Nowrousian M."/>
        </authorList>
    </citation>
    <scope>NUCLEOTIDE SEQUENCE [LARGE SCALE GENOMIC DNA]</scope>
    <source>
        <strain evidence="4">CBS 100304</strain>
        <tissue evidence="3">Vegetative mycelium</tissue>
    </source>
</reference>
<dbReference type="EMBL" id="HF935526">
    <property type="protein sequence ID" value="CCX31016.1"/>
    <property type="molecule type" value="Genomic_DNA"/>
</dbReference>
<feature type="region of interest" description="Disordered" evidence="1">
    <location>
        <begin position="218"/>
        <end position="262"/>
    </location>
</feature>
<feature type="chain" id="PRO_5004651902" evidence="2">
    <location>
        <begin position="18"/>
        <end position="449"/>
    </location>
</feature>
<evidence type="ECO:0000256" key="1">
    <source>
        <dbReference type="SAM" id="MobiDB-lite"/>
    </source>
</evidence>
<dbReference type="InterPro" id="IPR008972">
    <property type="entry name" value="Cupredoxin"/>
</dbReference>
<dbReference type="STRING" id="1076935.U4LTR4"/>
<dbReference type="OrthoDB" id="2331100at2759"/>
<dbReference type="PANTHER" id="PTHR34883:SF4">
    <property type="entry name" value="CUPREDOXIN"/>
    <property type="match status" value="1"/>
</dbReference>
<organism evidence="3 4">
    <name type="scientific">Pyronema omphalodes (strain CBS 100304)</name>
    <name type="common">Pyronema confluens</name>
    <dbReference type="NCBI Taxonomy" id="1076935"/>
    <lineage>
        <taxon>Eukaryota</taxon>
        <taxon>Fungi</taxon>
        <taxon>Dikarya</taxon>
        <taxon>Ascomycota</taxon>
        <taxon>Pezizomycotina</taxon>
        <taxon>Pezizomycetes</taxon>
        <taxon>Pezizales</taxon>
        <taxon>Pyronemataceae</taxon>
        <taxon>Pyronema</taxon>
    </lineage>
</organism>
<keyword evidence="2" id="KW-0732">Signal</keyword>
<evidence type="ECO:0000256" key="2">
    <source>
        <dbReference type="SAM" id="SignalP"/>
    </source>
</evidence>
<dbReference type="OMA" id="APVWGYC"/>
<dbReference type="Gene3D" id="2.60.40.420">
    <property type="entry name" value="Cupredoxins - blue copper proteins"/>
    <property type="match status" value="2"/>
</dbReference>
<accession>U4LTR4</accession>
<proteinExistence type="predicted"/>
<keyword evidence="4" id="KW-1185">Reference proteome</keyword>
<protein>
    <submittedName>
        <fullName evidence="3">Uncharacterized protein</fullName>
    </submittedName>
</protein>
<feature type="signal peptide" evidence="2">
    <location>
        <begin position="1"/>
        <end position="17"/>
    </location>
</feature>
<name>U4LTR4_PYROM</name>
<dbReference type="eggNOG" id="ENOG502S40X">
    <property type="taxonomic scope" value="Eukaryota"/>
</dbReference>
<sequence length="449" mass="47121">MNLFLASLALLIAASAAHDTYSSSVIPANGNSCNCQTATVTVTQTQTQIVYLGPKTSGVYSQPCTKTAGNGSNTEYANQPASSATAIVKPPPPSKTSSGARATFTVSVGGTDSNGAPNLVYSPPSLTAPVGSVIIFDFLARNHSVTESTFDSPCARLTGGFNSGFKPNAANIPRLVRFALEVDSEKPRFFYCAQKNPTPHCQAGMVFALNPESEEKAAQFVSNAKAAPSSVDEPSPPNSPSASAAPPSTPTESAPPNYSATAPKAVTTHRVTVGGKPNPSAAALLTYDPPTVAAKKGDIIEFNFRANAHTLTQSSFESPCLPLKGGINTGLQNNSQDIDKAIVMAFEITDDKKPLWFYCAAPTHCQQGMVFAVNDGGKFDEFEQRARANATAVGTRASGDNGNFAAKRYQPRRERRMAQEASGDYPVYPNPGSGRAMTYPGIKLYGGGN</sequence>